<dbReference type="STRING" id="29172.A0A0D8XQZ1"/>
<feature type="region of interest" description="Disordered" evidence="1">
    <location>
        <begin position="45"/>
        <end position="88"/>
    </location>
</feature>
<dbReference type="CDD" id="cd05833">
    <property type="entry name" value="Ribosomal_P2"/>
    <property type="match status" value="1"/>
</dbReference>
<organism evidence="2 3">
    <name type="scientific">Dictyocaulus viviparus</name>
    <name type="common">Bovine lungworm</name>
    <dbReference type="NCBI Taxonomy" id="29172"/>
    <lineage>
        <taxon>Eukaryota</taxon>
        <taxon>Metazoa</taxon>
        <taxon>Ecdysozoa</taxon>
        <taxon>Nematoda</taxon>
        <taxon>Chromadorea</taxon>
        <taxon>Rhabditida</taxon>
        <taxon>Rhabditina</taxon>
        <taxon>Rhabditomorpha</taxon>
        <taxon>Strongyloidea</taxon>
        <taxon>Metastrongylidae</taxon>
        <taxon>Dictyocaulus</taxon>
    </lineage>
</organism>
<name>A0A0D8XQZ1_DICVI</name>
<proteinExistence type="predicted"/>
<dbReference type="GO" id="GO:0002182">
    <property type="term" value="P:cytoplasmic translational elongation"/>
    <property type="evidence" value="ECO:0007669"/>
    <property type="project" value="InterPro"/>
</dbReference>
<keyword evidence="3" id="KW-1185">Reference proteome</keyword>
<gene>
    <name evidence="2" type="ORF">DICVIV_07724</name>
</gene>
<evidence type="ECO:0000313" key="2">
    <source>
        <dbReference type="EMBL" id="KJH46204.1"/>
    </source>
</evidence>
<dbReference type="GO" id="GO:0022625">
    <property type="term" value="C:cytosolic large ribosomal subunit"/>
    <property type="evidence" value="ECO:0007669"/>
    <property type="project" value="InterPro"/>
</dbReference>
<dbReference type="Pfam" id="PF00428">
    <property type="entry name" value="Ribosomal_60s"/>
    <property type="match status" value="1"/>
</dbReference>
<dbReference type="GO" id="GO:0003735">
    <property type="term" value="F:structural constituent of ribosome"/>
    <property type="evidence" value="ECO:0007669"/>
    <property type="project" value="InterPro"/>
</dbReference>
<reference evidence="3" key="2">
    <citation type="journal article" date="2016" name="Sci. Rep.">
        <title>Dictyocaulus viviparus genome, variome and transcriptome elucidate lungworm biology and support future intervention.</title>
        <authorList>
            <person name="McNulty S.N."/>
            <person name="Strube C."/>
            <person name="Rosa B.A."/>
            <person name="Martin J.C."/>
            <person name="Tyagi R."/>
            <person name="Choi Y.J."/>
            <person name="Wang Q."/>
            <person name="Hallsworth Pepin K."/>
            <person name="Zhang X."/>
            <person name="Ozersky P."/>
            <person name="Wilson R.K."/>
            <person name="Sternberg P.W."/>
            <person name="Gasser R.B."/>
            <person name="Mitreva M."/>
        </authorList>
    </citation>
    <scope>NUCLEOTIDE SEQUENCE [LARGE SCALE GENOMIC DNA]</scope>
    <source>
        <strain evidence="3">HannoverDv2000</strain>
    </source>
</reference>
<dbReference type="EMBL" id="KN716364">
    <property type="protein sequence ID" value="KJH46204.1"/>
    <property type="molecule type" value="Genomic_DNA"/>
</dbReference>
<dbReference type="OrthoDB" id="1227494at2759"/>
<dbReference type="Proteomes" id="UP000053766">
    <property type="component" value="Unassembled WGS sequence"/>
</dbReference>
<dbReference type="PANTHER" id="PTHR21141">
    <property type="entry name" value="60S ACIDIC RIBOSOMAL PROTEIN FAMILY MEMBER"/>
    <property type="match status" value="1"/>
</dbReference>
<evidence type="ECO:0000256" key="1">
    <source>
        <dbReference type="SAM" id="MobiDB-lite"/>
    </source>
</evidence>
<protein>
    <submittedName>
        <fullName evidence="2">60s Acidic ribosomal protein</fullName>
    </submittedName>
</protein>
<reference evidence="2 3" key="1">
    <citation type="submission" date="2013-11" db="EMBL/GenBank/DDBJ databases">
        <title>Draft genome of the bovine lungworm Dictyocaulus viviparus.</title>
        <authorList>
            <person name="Mitreva M."/>
        </authorList>
    </citation>
    <scope>NUCLEOTIDE SEQUENCE [LARGE SCALE GENOMIC DNA]</scope>
    <source>
        <strain evidence="2 3">HannoverDv2000</strain>
    </source>
</reference>
<feature type="compositionally biased region" description="Low complexity" evidence="1">
    <location>
        <begin position="47"/>
        <end position="65"/>
    </location>
</feature>
<dbReference type="PANTHER" id="PTHR21141:SF5">
    <property type="entry name" value="LARGE RIBOSOMAL SUBUNIT PROTEIN P2"/>
    <property type="match status" value="1"/>
</dbReference>
<accession>A0A0D8XQZ1</accession>
<dbReference type="InterPro" id="IPR044076">
    <property type="entry name" value="Ribosomal_P2"/>
</dbReference>
<sequence length="88" mass="9290">MGMECFTESGGLDCDMDDANKVVEALAGKSLNETIEEGKKKLLSVPSTDANATTVSSSAAVPSTPQVEAKKEEPKEESDEDMGFGLFD</sequence>
<keyword evidence="2" id="KW-0689">Ribosomal protein</keyword>
<evidence type="ECO:0000313" key="3">
    <source>
        <dbReference type="Proteomes" id="UP000053766"/>
    </source>
</evidence>
<dbReference type="AlphaFoldDB" id="A0A0D8XQZ1"/>
<keyword evidence="2" id="KW-0687">Ribonucleoprotein</keyword>